<keyword evidence="3" id="KW-1003">Cell membrane</keyword>
<feature type="transmembrane region" description="Helical" evidence="8">
    <location>
        <begin position="184"/>
        <end position="206"/>
    </location>
</feature>
<dbReference type="NCBIfam" id="TIGR03003">
    <property type="entry name" value="ectoine_ehuD"/>
    <property type="match status" value="1"/>
</dbReference>
<dbReference type="RefSeq" id="WP_347437806.1">
    <property type="nucleotide sequence ID" value="NZ_CP089291.1"/>
</dbReference>
<evidence type="ECO:0000256" key="5">
    <source>
        <dbReference type="ARBA" id="ARBA00022970"/>
    </source>
</evidence>
<evidence type="ECO:0000256" key="2">
    <source>
        <dbReference type="ARBA" id="ARBA00022448"/>
    </source>
</evidence>
<dbReference type="Gene3D" id="1.10.3720.10">
    <property type="entry name" value="MetI-like"/>
    <property type="match status" value="1"/>
</dbReference>
<evidence type="ECO:0000256" key="3">
    <source>
        <dbReference type="ARBA" id="ARBA00022475"/>
    </source>
</evidence>
<evidence type="ECO:0000256" key="7">
    <source>
        <dbReference type="ARBA" id="ARBA00023136"/>
    </source>
</evidence>
<keyword evidence="2 8" id="KW-0813">Transport</keyword>
<evidence type="ECO:0000256" key="4">
    <source>
        <dbReference type="ARBA" id="ARBA00022692"/>
    </source>
</evidence>
<gene>
    <name evidence="10" type="primary">ehuD</name>
    <name evidence="10" type="ORF">LSG31_02310</name>
</gene>
<name>A0ABY4CPI7_9BACL</name>
<proteinExistence type="inferred from homology"/>
<sequence>MWDWNFAISILPKLLQAMLITLSAAICSFLLSVIVGLLFALGRRSKFKPLARTIGGIVEFIRSTPLLVQLFFIFYVLPNYSITLSPFTAGVIGLGLHYSTYLSEVYRSGIDAIPKGQWEAGKALNFSPLQIWFRIILPQAIPPVIPVFGNYLIVMFKDTPLLSAITVVEMMQTAKIIGSESFRYLEPFTIVGVLFFVLSFPSALLVRKLEGRLNKNTRKENMTKDARKEVAINEPTAKFESNSV</sequence>
<protein>
    <submittedName>
        <fullName evidence="10">Ectoine/hydroxyectoine ABC transporter permease subunit EhuD</fullName>
    </submittedName>
</protein>
<evidence type="ECO:0000256" key="6">
    <source>
        <dbReference type="ARBA" id="ARBA00022989"/>
    </source>
</evidence>
<accession>A0ABY4CPI7</accession>
<feature type="domain" description="ABC transmembrane type-1" evidence="9">
    <location>
        <begin position="18"/>
        <end position="206"/>
    </location>
</feature>
<dbReference type="Pfam" id="PF00528">
    <property type="entry name" value="BPD_transp_1"/>
    <property type="match status" value="1"/>
</dbReference>
<evidence type="ECO:0000313" key="11">
    <source>
        <dbReference type="Proteomes" id="UP000830167"/>
    </source>
</evidence>
<dbReference type="PANTHER" id="PTHR30614:SF0">
    <property type="entry name" value="L-CYSTINE TRANSPORT SYSTEM PERMEASE PROTEIN TCYL"/>
    <property type="match status" value="1"/>
</dbReference>
<dbReference type="InterPro" id="IPR000515">
    <property type="entry name" value="MetI-like"/>
</dbReference>
<dbReference type="EMBL" id="CP089291">
    <property type="protein sequence ID" value="UOF91113.1"/>
    <property type="molecule type" value="Genomic_DNA"/>
</dbReference>
<dbReference type="PROSITE" id="PS50928">
    <property type="entry name" value="ABC_TM1"/>
    <property type="match status" value="1"/>
</dbReference>
<dbReference type="PANTHER" id="PTHR30614">
    <property type="entry name" value="MEMBRANE COMPONENT OF AMINO ACID ABC TRANSPORTER"/>
    <property type="match status" value="1"/>
</dbReference>
<evidence type="ECO:0000256" key="8">
    <source>
        <dbReference type="RuleBase" id="RU363032"/>
    </source>
</evidence>
<reference evidence="10" key="1">
    <citation type="submission" date="2021-12" db="EMBL/GenBank/DDBJ databases">
        <title>Alicyclobacillaceae gen. nov., sp. nov., isolated from chalcocite enrichment system.</title>
        <authorList>
            <person name="Jiang Z."/>
        </authorList>
    </citation>
    <scope>NUCLEOTIDE SEQUENCE</scope>
    <source>
        <strain evidence="10">MYW30-H2</strain>
    </source>
</reference>
<dbReference type="InterPro" id="IPR035906">
    <property type="entry name" value="MetI-like_sf"/>
</dbReference>
<keyword evidence="7 8" id="KW-0472">Membrane</keyword>
<keyword evidence="11" id="KW-1185">Reference proteome</keyword>
<feature type="transmembrane region" description="Helical" evidence="8">
    <location>
        <begin position="53"/>
        <end position="77"/>
    </location>
</feature>
<keyword evidence="5" id="KW-0029">Amino-acid transport</keyword>
<comment type="subcellular location">
    <subcellularLocation>
        <location evidence="1 8">Cell membrane</location>
        <topology evidence="1 8">Multi-pass membrane protein</topology>
    </subcellularLocation>
</comment>
<dbReference type="InterPro" id="IPR010065">
    <property type="entry name" value="AA_ABC_transptr_permease_3TM"/>
</dbReference>
<dbReference type="InterPro" id="IPR014341">
    <property type="entry name" value="Ectoine_EhuD"/>
</dbReference>
<evidence type="ECO:0000259" key="9">
    <source>
        <dbReference type="PROSITE" id="PS50928"/>
    </source>
</evidence>
<evidence type="ECO:0000256" key="1">
    <source>
        <dbReference type="ARBA" id="ARBA00004651"/>
    </source>
</evidence>
<keyword evidence="4 8" id="KW-0812">Transmembrane</keyword>
<evidence type="ECO:0000313" key="10">
    <source>
        <dbReference type="EMBL" id="UOF91113.1"/>
    </source>
</evidence>
<dbReference type="Proteomes" id="UP000830167">
    <property type="component" value="Chromosome"/>
</dbReference>
<dbReference type="SUPFAM" id="SSF161098">
    <property type="entry name" value="MetI-like"/>
    <property type="match status" value="1"/>
</dbReference>
<comment type="similarity">
    <text evidence="8">Belongs to the binding-protein-dependent transport system permease family.</text>
</comment>
<dbReference type="InterPro" id="IPR043429">
    <property type="entry name" value="ArtM/GltK/GlnP/TcyL/YhdX-like"/>
</dbReference>
<keyword evidence="6 8" id="KW-1133">Transmembrane helix</keyword>
<feature type="transmembrane region" description="Helical" evidence="8">
    <location>
        <begin position="20"/>
        <end position="41"/>
    </location>
</feature>
<organism evidence="10 11">
    <name type="scientific">Fodinisporobacter ferrooxydans</name>
    <dbReference type="NCBI Taxonomy" id="2901836"/>
    <lineage>
        <taxon>Bacteria</taxon>
        <taxon>Bacillati</taxon>
        <taxon>Bacillota</taxon>
        <taxon>Bacilli</taxon>
        <taxon>Bacillales</taxon>
        <taxon>Alicyclobacillaceae</taxon>
        <taxon>Fodinisporobacter</taxon>
    </lineage>
</organism>
<dbReference type="NCBIfam" id="TIGR01726">
    <property type="entry name" value="HEQRo_perm_3TM"/>
    <property type="match status" value="1"/>
</dbReference>
<feature type="transmembrane region" description="Helical" evidence="8">
    <location>
        <begin position="131"/>
        <end position="154"/>
    </location>
</feature>
<dbReference type="CDD" id="cd06261">
    <property type="entry name" value="TM_PBP2"/>
    <property type="match status" value="1"/>
</dbReference>